<protein>
    <submittedName>
        <fullName evidence="1">Uncharacterized protein</fullName>
    </submittedName>
</protein>
<keyword evidence="2" id="KW-1185">Reference proteome</keyword>
<accession>A0ACC0KTB2</accession>
<dbReference type="EMBL" id="CM046123">
    <property type="protein sequence ID" value="KAI8439416.1"/>
    <property type="molecule type" value="Genomic_DNA"/>
</dbReference>
<evidence type="ECO:0000313" key="2">
    <source>
        <dbReference type="Proteomes" id="UP001064048"/>
    </source>
</evidence>
<dbReference type="Proteomes" id="UP001064048">
    <property type="component" value="Chromosome 23"/>
</dbReference>
<name>A0ACC0KTB2_CHOFU</name>
<sequence length="346" mass="39013">MFESDDFDQVLSQFDFPDVSTKAVENIKDRNIEIKTDLRKPHSPENFVFNNISMPTQHNVLEKHVGKVEHTIADIHKSPSPLKFVNNNKTLLPPTPKTIGDKVEKLQTCAVTNNHSSTSINSENTSPKHTKRKIINSFFDQNAKRKFPGPAGLLSGNFEETKDETICHMELFSQDIDMSHFRGDKFESKIWRTLLDDVKSWNSGALDSINAVKQQAVGGNLRRMKAQAVAAFVETVDRSATDPLITLRDTTGYIKCTLHRDAWSTFSPYIVSEFCALVLRKPTVLTTGSAFKKHYLNITLSNIYAIYSSAVLSEDTENKDPFCNETANDTSDLLDDLDNIFNNDLF</sequence>
<gene>
    <name evidence="1" type="ORF">MSG28_013211</name>
</gene>
<evidence type="ECO:0000313" key="1">
    <source>
        <dbReference type="EMBL" id="KAI8439416.1"/>
    </source>
</evidence>
<reference evidence="1 2" key="1">
    <citation type="journal article" date="2022" name="Genome Biol. Evol.">
        <title>The Spruce Budworm Genome: Reconstructing the Evolutionary History of Antifreeze Proteins.</title>
        <authorList>
            <person name="Beliveau C."/>
            <person name="Gagne P."/>
            <person name="Picq S."/>
            <person name="Vernygora O."/>
            <person name="Keeling C.I."/>
            <person name="Pinkney K."/>
            <person name="Doucet D."/>
            <person name="Wen F."/>
            <person name="Johnston J.S."/>
            <person name="Maaroufi H."/>
            <person name="Boyle B."/>
            <person name="Laroche J."/>
            <person name="Dewar K."/>
            <person name="Juretic N."/>
            <person name="Blackburn G."/>
            <person name="Nisole A."/>
            <person name="Brunet B."/>
            <person name="Brandao M."/>
            <person name="Lumley L."/>
            <person name="Duan J."/>
            <person name="Quan G."/>
            <person name="Lucarotti C.J."/>
            <person name="Roe A.D."/>
            <person name="Sperling F.A.H."/>
            <person name="Levesque R.C."/>
            <person name="Cusson M."/>
        </authorList>
    </citation>
    <scope>NUCLEOTIDE SEQUENCE [LARGE SCALE GENOMIC DNA]</scope>
    <source>
        <tissue evidence="1">Whole insects</tissue>
    </source>
</reference>
<organism evidence="1 2">
    <name type="scientific">Choristoneura fumiferana</name>
    <name type="common">Spruce budworm moth</name>
    <name type="synonym">Archips fumiferana</name>
    <dbReference type="NCBI Taxonomy" id="7141"/>
    <lineage>
        <taxon>Eukaryota</taxon>
        <taxon>Metazoa</taxon>
        <taxon>Ecdysozoa</taxon>
        <taxon>Arthropoda</taxon>
        <taxon>Hexapoda</taxon>
        <taxon>Insecta</taxon>
        <taxon>Pterygota</taxon>
        <taxon>Neoptera</taxon>
        <taxon>Endopterygota</taxon>
        <taxon>Lepidoptera</taxon>
        <taxon>Glossata</taxon>
        <taxon>Ditrysia</taxon>
        <taxon>Tortricoidea</taxon>
        <taxon>Tortricidae</taxon>
        <taxon>Tortricinae</taxon>
        <taxon>Choristoneura</taxon>
    </lineage>
</organism>
<proteinExistence type="predicted"/>
<comment type="caution">
    <text evidence="1">The sequence shown here is derived from an EMBL/GenBank/DDBJ whole genome shotgun (WGS) entry which is preliminary data.</text>
</comment>